<accession>A0AAE8BKK4</accession>
<evidence type="ECO:0000313" key="2">
    <source>
        <dbReference type="Proteomes" id="UP000827609"/>
    </source>
</evidence>
<reference evidence="1" key="1">
    <citation type="submission" date="2021-06" db="EMBL/GenBank/DDBJ databases">
        <title>Complete genome sequence of Erwinia phage pEa_SNUABM_7.</title>
        <authorList>
            <person name="Kim S.G."/>
            <person name="Park S.C."/>
        </authorList>
    </citation>
    <scope>NUCLEOTIDE SEQUENCE</scope>
</reference>
<proteinExistence type="predicted"/>
<name>A0AAE8BKK4_9CAUD</name>
<evidence type="ECO:0000313" key="1">
    <source>
        <dbReference type="EMBL" id="QYW04735.1"/>
    </source>
</evidence>
<dbReference type="Proteomes" id="UP000827609">
    <property type="component" value="Segment"/>
</dbReference>
<gene>
    <name evidence="1" type="ORF">pEaSNUABM7_00067</name>
</gene>
<protein>
    <submittedName>
        <fullName evidence="1">Uncharacterized protein</fullName>
    </submittedName>
</protein>
<keyword evidence="2" id="KW-1185">Reference proteome</keyword>
<dbReference type="EMBL" id="MZ475896">
    <property type="protein sequence ID" value="QYW04735.1"/>
    <property type="molecule type" value="Genomic_DNA"/>
</dbReference>
<organism evidence="1 2">
    <name type="scientific">Erwinia phage pEa_SNUABM_7</name>
    <dbReference type="NCBI Taxonomy" id="2866695"/>
    <lineage>
        <taxon>Viruses</taxon>
        <taxon>Duplodnaviria</taxon>
        <taxon>Heunggongvirae</taxon>
        <taxon>Uroviricota</taxon>
        <taxon>Caudoviricetes</taxon>
        <taxon>Snuvirus</taxon>
        <taxon>Snuvirus SNUABM7</taxon>
    </lineage>
</organism>
<sequence>MQLAFPRKSDDHVSLMRRSLSRLYFFDDAAPKESMKAGHLNWLQNLPMCKAMGVGRTDNVVSTGQLQGQGDNNRWYVATGGYVGTADAYNFINMTYASFGQTDVVSDTTTPVSNPTTQAEVIGSTLLPSNRLMTACQYSGTIYVGNNSGGTVGLTVSEITRWPSGGVHYNDTYTQKLRSYRFWVTNNTLTSVAGVDGTASSVAANGTYQVSSSTSAPFFAFVSAYYTLVRLSYNASGEASGGGGTFDYNGVYSSFSRNRTAQPIYLPRTAAKAAVNITWAGIFVKYQQAESYLLLDSADILNVSTTEPGQYAQIQIADIEPLLAQWSPARQIML</sequence>